<feature type="transmembrane region" description="Helical" evidence="1">
    <location>
        <begin position="28"/>
        <end position="49"/>
    </location>
</feature>
<dbReference type="GO" id="GO:0004252">
    <property type="term" value="F:serine-type endopeptidase activity"/>
    <property type="evidence" value="ECO:0007669"/>
    <property type="project" value="InterPro"/>
</dbReference>
<sequence length="178" mass="19829">MATKSVAPEQHSATPEKQLRIKKFRKNLWRWLCAIGFVILLGWGASPFVKIGFNGTSSVDGYVFLIVKGVAPQKGELVAFWPPENEFYQNIWFVKYVAGNAGDEVVKDGQRFYLNGKYLGDAKTASQGGVALKPGPAGIIPQGHIFVWTAHEHSFDSRYEQIGWIPQSSVIGRAYRIL</sequence>
<evidence type="ECO:0000313" key="3">
    <source>
        <dbReference type="EMBL" id="OZC34953.1"/>
    </source>
</evidence>
<keyword evidence="1" id="KW-0812">Transmembrane</keyword>
<keyword evidence="3" id="KW-0645">Protease</keyword>
<reference evidence="3 4" key="1">
    <citation type="submission" date="2017-06" db="EMBL/GenBank/DDBJ databases">
        <title>Draft genome sequence of the halophilic bacterium Marinobacter vinifirmus FB1.</title>
        <authorList>
            <person name="Stepanov V.G."/>
            <person name="Roberts D.J."/>
            <person name="Fox G.E."/>
        </authorList>
    </citation>
    <scope>NUCLEOTIDE SEQUENCE [LARGE SCALE GENOMIC DNA]</scope>
    <source>
        <strain evidence="3 4">FB1</strain>
    </source>
</reference>
<accession>A0A7Z1DSB4</accession>
<dbReference type="GO" id="GO:0006465">
    <property type="term" value="P:signal peptide processing"/>
    <property type="evidence" value="ECO:0007669"/>
    <property type="project" value="InterPro"/>
</dbReference>
<dbReference type="InterPro" id="IPR036286">
    <property type="entry name" value="LexA/Signal_pep-like_sf"/>
</dbReference>
<gene>
    <name evidence="3" type="ORF">B9Q17_00180</name>
</gene>
<keyword evidence="3" id="KW-0378">Hydrolase</keyword>
<dbReference type="Gene3D" id="2.10.109.10">
    <property type="entry name" value="Umud Fragment, subunit A"/>
    <property type="match status" value="1"/>
</dbReference>
<feature type="domain" description="Peptidase S26" evidence="2">
    <location>
        <begin position="64"/>
        <end position="175"/>
    </location>
</feature>
<dbReference type="EMBL" id="NEFY01000019">
    <property type="protein sequence ID" value="OZC34953.1"/>
    <property type="molecule type" value="Genomic_DNA"/>
</dbReference>
<comment type="caution">
    <text evidence="3">The sequence shown here is derived from an EMBL/GenBank/DDBJ whole genome shotgun (WGS) entry which is preliminary data.</text>
</comment>
<dbReference type="Proteomes" id="UP000216984">
    <property type="component" value="Unassembled WGS sequence"/>
</dbReference>
<organism evidence="3 4">
    <name type="scientific">Marinobacter vinifirmus</name>
    <dbReference type="NCBI Taxonomy" id="355591"/>
    <lineage>
        <taxon>Bacteria</taxon>
        <taxon>Pseudomonadati</taxon>
        <taxon>Pseudomonadota</taxon>
        <taxon>Gammaproteobacteria</taxon>
        <taxon>Pseudomonadales</taxon>
        <taxon>Marinobacteraceae</taxon>
        <taxon>Marinobacter</taxon>
    </lineage>
</organism>
<protein>
    <submittedName>
        <fullName evidence="3">Type IV secretory pathway protease TraF-like protein</fullName>
    </submittedName>
</protein>
<dbReference type="AlphaFoldDB" id="A0A7Z1DSB4"/>
<name>A0A7Z1DSB4_9GAMM</name>
<keyword evidence="1" id="KW-0472">Membrane</keyword>
<dbReference type="RefSeq" id="WP_094625904.1">
    <property type="nucleotide sequence ID" value="NZ_NEFY01000019.1"/>
</dbReference>
<evidence type="ECO:0000313" key="4">
    <source>
        <dbReference type="Proteomes" id="UP000216984"/>
    </source>
</evidence>
<keyword evidence="1" id="KW-1133">Transmembrane helix</keyword>
<proteinExistence type="predicted"/>
<dbReference type="Pfam" id="PF10502">
    <property type="entry name" value="Peptidase_S26"/>
    <property type="match status" value="1"/>
</dbReference>
<dbReference type="SUPFAM" id="SSF51306">
    <property type="entry name" value="LexA/Signal peptidase"/>
    <property type="match status" value="1"/>
</dbReference>
<evidence type="ECO:0000256" key="1">
    <source>
        <dbReference type="SAM" id="Phobius"/>
    </source>
</evidence>
<keyword evidence="4" id="KW-1185">Reference proteome</keyword>
<evidence type="ECO:0000259" key="2">
    <source>
        <dbReference type="Pfam" id="PF10502"/>
    </source>
</evidence>
<dbReference type="InterPro" id="IPR019533">
    <property type="entry name" value="Peptidase_S26"/>
</dbReference>